<organism evidence="1">
    <name type="scientific">marine sediment metagenome</name>
    <dbReference type="NCBI Taxonomy" id="412755"/>
    <lineage>
        <taxon>unclassified sequences</taxon>
        <taxon>metagenomes</taxon>
        <taxon>ecological metagenomes</taxon>
    </lineage>
</organism>
<dbReference type="EMBL" id="BARU01023638">
    <property type="protein sequence ID" value="GAH55451.1"/>
    <property type="molecule type" value="Genomic_DNA"/>
</dbReference>
<comment type="caution">
    <text evidence="1">The sequence shown here is derived from an EMBL/GenBank/DDBJ whole genome shotgun (WGS) entry which is preliminary data.</text>
</comment>
<dbReference type="AlphaFoldDB" id="X1GC65"/>
<reference evidence="1" key="1">
    <citation type="journal article" date="2014" name="Front. Microbiol.">
        <title>High frequency of phylogenetically diverse reductive dehalogenase-homologous genes in deep subseafloor sedimentary metagenomes.</title>
        <authorList>
            <person name="Kawai M."/>
            <person name="Futagami T."/>
            <person name="Toyoda A."/>
            <person name="Takaki Y."/>
            <person name="Nishi S."/>
            <person name="Hori S."/>
            <person name="Arai W."/>
            <person name="Tsubouchi T."/>
            <person name="Morono Y."/>
            <person name="Uchiyama I."/>
            <person name="Ito T."/>
            <person name="Fujiyama A."/>
            <person name="Inagaki F."/>
            <person name="Takami H."/>
        </authorList>
    </citation>
    <scope>NUCLEOTIDE SEQUENCE</scope>
    <source>
        <strain evidence="1">Expedition CK06-06</strain>
    </source>
</reference>
<sequence length="43" mass="5350">MAELKRYLKKDIIPINKFVYYALRLGLSIEHIEWILRDMEWLK</sequence>
<accession>X1GC65</accession>
<proteinExistence type="predicted"/>
<name>X1GC65_9ZZZZ</name>
<gene>
    <name evidence="1" type="ORF">S03H2_38338</name>
</gene>
<evidence type="ECO:0000313" key="1">
    <source>
        <dbReference type="EMBL" id="GAH55451.1"/>
    </source>
</evidence>
<protein>
    <submittedName>
        <fullName evidence="1">Uncharacterized protein</fullName>
    </submittedName>
</protein>